<dbReference type="Pfam" id="PF01232">
    <property type="entry name" value="Mannitol_dh"/>
    <property type="match status" value="1"/>
</dbReference>
<reference evidence="3 4" key="1">
    <citation type="submission" date="2018-06" db="EMBL/GenBank/DDBJ databases">
        <authorList>
            <consortium name="Pathogen Informatics"/>
            <person name="Doyle S."/>
        </authorList>
    </citation>
    <scope>NUCLEOTIDE SEQUENCE [LARGE SCALE GENOMIC DNA]</scope>
    <source>
        <strain evidence="3 4">NCTC12123</strain>
    </source>
</reference>
<dbReference type="Gene3D" id="3.40.50.720">
    <property type="entry name" value="NAD(P)-binding Rossmann-like Domain"/>
    <property type="match status" value="1"/>
</dbReference>
<dbReference type="InterPro" id="IPR050988">
    <property type="entry name" value="Mannitol_DH/Oxidoreductase"/>
</dbReference>
<dbReference type="PANTHER" id="PTHR43362:SF1">
    <property type="entry name" value="MANNITOL DEHYDROGENASE 2-RELATED"/>
    <property type="match status" value="1"/>
</dbReference>
<dbReference type="Proteomes" id="UP000255163">
    <property type="component" value="Unassembled WGS sequence"/>
</dbReference>
<dbReference type="AlphaFoldDB" id="A0A376FMD8"/>
<feature type="domain" description="Mannitol dehydrogenase N-terminal" evidence="2">
    <location>
        <begin position="19"/>
        <end position="83"/>
    </location>
</feature>
<dbReference type="SUPFAM" id="SSF51735">
    <property type="entry name" value="NAD(P)-binding Rossmann-fold domains"/>
    <property type="match status" value="1"/>
</dbReference>
<name>A0A376FMD8_ENTAS</name>
<dbReference type="InterPro" id="IPR036291">
    <property type="entry name" value="NAD(P)-bd_dom_sf"/>
</dbReference>
<dbReference type="PANTHER" id="PTHR43362">
    <property type="entry name" value="MANNITOL DEHYDROGENASE DSF1-RELATED"/>
    <property type="match status" value="1"/>
</dbReference>
<sequence length="100" mass="10797">MKKAATGVFVRLAFFSGDVLMSQLRAQDHLFTVLEKGAEGNEAIIVGAVHECLNAKLDSLPAIIEKFCEPQVAIVSLTITEKGYCIDPCDRETPICTTPG</sequence>
<evidence type="ECO:0000256" key="1">
    <source>
        <dbReference type="ARBA" id="ARBA00023002"/>
    </source>
</evidence>
<organism evidence="3 4">
    <name type="scientific">Enterobacter asburiae</name>
    <dbReference type="NCBI Taxonomy" id="61645"/>
    <lineage>
        <taxon>Bacteria</taxon>
        <taxon>Pseudomonadati</taxon>
        <taxon>Pseudomonadota</taxon>
        <taxon>Gammaproteobacteria</taxon>
        <taxon>Enterobacterales</taxon>
        <taxon>Enterobacteriaceae</taxon>
        <taxon>Enterobacter</taxon>
        <taxon>Enterobacter cloacae complex</taxon>
    </lineage>
</organism>
<dbReference type="EMBL" id="UFYI01000007">
    <property type="protein sequence ID" value="STD27359.1"/>
    <property type="molecule type" value="Genomic_DNA"/>
</dbReference>
<evidence type="ECO:0000259" key="2">
    <source>
        <dbReference type="Pfam" id="PF01232"/>
    </source>
</evidence>
<dbReference type="GO" id="GO:0050086">
    <property type="term" value="F:mannitol 2-dehydrogenase activity"/>
    <property type="evidence" value="ECO:0007669"/>
    <property type="project" value="UniProtKB-EC"/>
</dbReference>
<evidence type="ECO:0000313" key="3">
    <source>
        <dbReference type="EMBL" id="STD27359.1"/>
    </source>
</evidence>
<protein>
    <submittedName>
        <fullName evidence="3">Protein YeiQ</fullName>
        <ecNumber evidence="3">1.1.1.67</ecNumber>
    </submittedName>
</protein>
<dbReference type="InterPro" id="IPR013131">
    <property type="entry name" value="Mannitol_DH_N"/>
</dbReference>
<dbReference type="EC" id="1.1.1.67" evidence="3"/>
<evidence type="ECO:0000313" key="4">
    <source>
        <dbReference type="Proteomes" id="UP000255163"/>
    </source>
</evidence>
<proteinExistence type="predicted"/>
<accession>A0A376FMD8</accession>
<keyword evidence="1 3" id="KW-0560">Oxidoreductase</keyword>
<gene>
    <name evidence="3" type="primary">yeiQ_3</name>
    <name evidence="3" type="ORF">NCTC12123_06078</name>
</gene>